<sequence length="60" mass="6944">MKGGQGKHDRQEGAIKRTEATILAYEEKLKSDKKDDEKKLLKKKIERAQTTVKNTKKNMK</sequence>
<protein>
    <submittedName>
        <fullName evidence="2">Uncharacterized protein</fullName>
    </submittedName>
</protein>
<evidence type="ECO:0000256" key="1">
    <source>
        <dbReference type="SAM" id="MobiDB-lite"/>
    </source>
</evidence>
<evidence type="ECO:0000313" key="3">
    <source>
        <dbReference type="Proteomes" id="UP000575480"/>
    </source>
</evidence>
<reference evidence="2 3" key="1">
    <citation type="journal article" date="2019" name="Environ. Microbiol.">
        <title>Genomics insights into ecotype formation of ammonia-oxidizing archaea in the deep ocean.</title>
        <authorList>
            <person name="Wang Y."/>
            <person name="Huang J.M."/>
            <person name="Cui G.J."/>
            <person name="Nunoura T."/>
            <person name="Takaki Y."/>
            <person name="Li W.L."/>
            <person name="Li J."/>
            <person name="Gao Z.M."/>
            <person name="Takai K."/>
            <person name="Zhang A.Q."/>
            <person name="Stepanauskas R."/>
        </authorList>
    </citation>
    <scope>NUCLEOTIDE SEQUENCE [LARGE SCALE GENOMIC DNA]</scope>
    <source>
        <strain evidence="2 3">L15a</strain>
    </source>
</reference>
<feature type="region of interest" description="Disordered" evidence="1">
    <location>
        <begin position="1"/>
        <end position="20"/>
    </location>
</feature>
<gene>
    <name evidence="2" type="ORF">HX858_09530</name>
</gene>
<dbReference type="Proteomes" id="UP000575480">
    <property type="component" value="Unassembled WGS sequence"/>
</dbReference>
<evidence type="ECO:0000313" key="2">
    <source>
        <dbReference type="EMBL" id="NWJ57967.1"/>
    </source>
</evidence>
<dbReference type="EMBL" id="JACATH010000033">
    <property type="protein sequence ID" value="NWJ57967.1"/>
    <property type="molecule type" value="Genomic_DNA"/>
</dbReference>
<name>A0A7K4MWY5_9ARCH</name>
<proteinExistence type="predicted"/>
<dbReference type="AlphaFoldDB" id="A0A7K4MWY5"/>
<comment type="caution">
    <text evidence="2">The sequence shown here is derived from an EMBL/GenBank/DDBJ whole genome shotgun (WGS) entry which is preliminary data.</text>
</comment>
<organism evidence="2 3">
    <name type="scientific">Marine Group I thaumarchaeote</name>
    <dbReference type="NCBI Taxonomy" id="2511932"/>
    <lineage>
        <taxon>Archaea</taxon>
        <taxon>Nitrososphaerota</taxon>
        <taxon>Marine Group I</taxon>
    </lineage>
</organism>
<accession>A0A7K4MWY5</accession>